<evidence type="ECO:0000256" key="1">
    <source>
        <dbReference type="ARBA" id="ARBA00008007"/>
    </source>
</evidence>
<keyword evidence="3" id="KW-1185">Reference proteome</keyword>
<dbReference type="Gene3D" id="3.40.50.2020">
    <property type="match status" value="1"/>
</dbReference>
<dbReference type="InterPro" id="IPR051910">
    <property type="entry name" value="ComF/GntX_DNA_util-trans"/>
</dbReference>
<protein>
    <recommendedName>
        <fullName evidence="4">Phosphoribosyltransferase</fullName>
    </recommendedName>
</protein>
<comment type="similarity">
    <text evidence="1">Belongs to the ComF/GntX family.</text>
</comment>
<dbReference type="SUPFAM" id="SSF53271">
    <property type="entry name" value="PRTase-like"/>
    <property type="match status" value="1"/>
</dbReference>
<name>A0ABN2NNB2_9PSEU</name>
<accession>A0ABN2NNB2</accession>
<evidence type="ECO:0008006" key="4">
    <source>
        <dbReference type="Google" id="ProtNLM"/>
    </source>
</evidence>
<reference evidence="2 3" key="1">
    <citation type="journal article" date="2019" name="Int. J. Syst. Evol. Microbiol.">
        <title>The Global Catalogue of Microorganisms (GCM) 10K type strain sequencing project: providing services to taxonomists for standard genome sequencing and annotation.</title>
        <authorList>
            <consortium name="The Broad Institute Genomics Platform"/>
            <consortium name="The Broad Institute Genome Sequencing Center for Infectious Disease"/>
            <person name="Wu L."/>
            <person name="Ma J."/>
        </authorList>
    </citation>
    <scope>NUCLEOTIDE SEQUENCE [LARGE SCALE GENOMIC DNA]</scope>
    <source>
        <strain evidence="2 3">JCM 16009</strain>
    </source>
</reference>
<proteinExistence type="inferred from homology"/>
<dbReference type="PANTHER" id="PTHR47505:SF1">
    <property type="entry name" value="DNA UTILIZATION PROTEIN YHGH"/>
    <property type="match status" value="1"/>
</dbReference>
<sequence>MTTRELAAALLDLVLPTSCGGCGLGGIGWCPECAARVDGPVTASVPGVGTVWAAGRYRGPLRTALLGYKERGRRDLAGPLAGVLAPLVPAGALLVPVPSRAAAARARGGDHVLRLCRELAPAEVWPLLAITRRARDSVGLDAAARAANLAGRIRVRSPVNPPRGVLLVDDVVTTGATLRACRAALVEVGIRVDGALVLCTALRRPRRLPGSLPTPPKYGLSQVRGREIREYDRIGVTRRSGLLPDRDAHYRAWHT</sequence>
<evidence type="ECO:0000313" key="3">
    <source>
        <dbReference type="Proteomes" id="UP001500449"/>
    </source>
</evidence>
<gene>
    <name evidence="2" type="ORF">GCM10009836_66750</name>
</gene>
<dbReference type="RefSeq" id="WP_344426511.1">
    <property type="nucleotide sequence ID" value="NZ_BAAAQK010000028.1"/>
</dbReference>
<organism evidence="2 3">
    <name type="scientific">Pseudonocardia ailaonensis</name>
    <dbReference type="NCBI Taxonomy" id="367279"/>
    <lineage>
        <taxon>Bacteria</taxon>
        <taxon>Bacillati</taxon>
        <taxon>Actinomycetota</taxon>
        <taxon>Actinomycetes</taxon>
        <taxon>Pseudonocardiales</taxon>
        <taxon>Pseudonocardiaceae</taxon>
        <taxon>Pseudonocardia</taxon>
    </lineage>
</organism>
<comment type="caution">
    <text evidence="2">The sequence shown here is derived from an EMBL/GenBank/DDBJ whole genome shotgun (WGS) entry which is preliminary data.</text>
</comment>
<evidence type="ECO:0000313" key="2">
    <source>
        <dbReference type="EMBL" id="GAA1876067.1"/>
    </source>
</evidence>
<dbReference type="InterPro" id="IPR029057">
    <property type="entry name" value="PRTase-like"/>
</dbReference>
<dbReference type="EMBL" id="BAAAQK010000028">
    <property type="protein sequence ID" value="GAA1876067.1"/>
    <property type="molecule type" value="Genomic_DNA"/>
</dbReference>
<dbReference type="CDD" id="cd06223">
    <property type="entry name" value="PRTases_typeI"/>
    <property type="match status" value="1"/>
</dbReference>
<dbReference type="Proteomes" id="UP001500449">
    <property type="component" value="Unassembled WGS sequence"/>
</dbReference>
<dbReference type="InterPro" id="IPR000836">
    <property type="entry name" value="PRTase_dom"/>
</dbReference>
<dbReference type="PANTHER" id="PTHR47505">
    <property type="entry name" value="DNA UTILIZATION PROTEIN YHGH"/>
    <property type="match status" value="1"/>
</dbReference>